<dbReference type="PROSITE" id="PS50883">
    <property type="entry name" value="EAL"/>
    <property type="match status" value="1"/>
</dbReference>
<dbReference type="RefSeq" id="WP_005907705.1">
    <property type="nucleotide sequence ID" value="NZ_AQGQ01000166.1"/>
</dbReference>
<comment type="caution">
    <text evidence="3">The sequence shown here is derived from an EMBL/GenBank/DDBJ whole genome shotgun (WGS) entry which is preliminary data.</text>
</comment>
<dbReference type="SMART" id="SM00052">
    <property type="entry name" value="EAL"/>
    <property type="match status" value="1"/>
</dbReference>
<dbReference type="Pfam" id="PF00563">
    <property type="entry name" value="EAL"/>
    <property type="match status" value="1"/>
</dbReference>
<organism evidence="3 4">
    <name type="scientific">Aeromonas molluscorum 848</name>
    <dbReference type="NCBI Taxonomy" id="1268236"/>
    <lineage>
        <taxon>Bacteria</taxon>
        <taxon>Pseudomonadati</taxon>
        <taxon>Pseudomonadota</taxon>
        <taxon>Gammaproteobacteria</taxon>
        <taxon>Aeromonadales</taxon>
        <taxon>Aeromonadaceae</taxon>
        <taxon>Aeromonas</taxon>
    </lineage>
</organism>
<dbReference type="PROSITE" id="PS50887">
    <property type="entry name" value="GGDEF"/>
    <property type="match status" value="1"/>
</dbReference>
<feature type="domain" description="GGDEF" evidence="2">
    <location>
        <begin position="140"/>
        <end position="271"/>
    </location>
</feature>
<dbReference type="Proteomes" id="UP000013526">
    <property type="component" value="Unassembled WGS sequence"/>
</dbReference>
<dbReference type="GO" id="GO:0071111">
    <property type="term" value="F:cyclic-guanylate-specific phosphodiesterase activity"/>
    <property type="evidence" value="ECO:0007669"/>
    <property type="project" value="InterPro"/>
</dbReference>
<dbReference type="CDD" id="cd01948">
    <property type="entry name" value="EAL"/>
    <property type="match status" value="1"/>
</dbReference>
<evidence type="ECO:0000259" key="1">
    <source>
        <dbReference type="PROSITE" id="PS50883"/>
    </source>
</evidence>
<dbReference type="InterPro" id="IPR035919">
    <property type="entry name" value="EAL_sf"/>
</dbReference>
<dbReference type="AlphaFoldDB" id="R1F1E7"/>
<keyword evidence="4" id="KW-1185">Reference proteome</keyword>
<dbReference type="PANTHER" id="PTHR33121">
    <property type="entry name" value="CYCLIC DI-GMP PHOSPHODIESTERASE PDEF"/>
    <property type="match status" value="1"/>
</dbReference>
<dbReference type="Gene3D" id="3.30.70.270">
    <property type="match status" value="1"/>
</dbReference>
<reference evidence="3 4" key="1">
    <citation type="journal article" date="2013" name="Genome Announc.">
        <title>Draft Genome Sequence of Aeromonas molluscorum Strain 848TT, Isolated from Bivalve Molluscs.</title>
        <authorList>
            <person name="Spataro N."/>
            <person name="Farfan M."/>
            <person name="Albarral V."/>
            <person name="Sanglas A."/>
            <person name="Loren J.G."/>
            <person name="Fuste M.C."/>
            <person name="Bosch E."/>
        </authorList>
    </citation>
    <scope>NUCLEOTIDE SEQUENCE [LARGE SCALE GENOMIC DNA]</scope>
    <source>
        <strain evidence="3 4">848</strain>
    </source>
</reference>
<sequence length="526" mass="59986">MHLKPSKTIIPYPLMTVLILLAQWSLLPADHPLLATLALLACTLLALAYGRYHRHKAHEVRQMALIKSLEQGSAEPLPPSPERLALQQLLNRHSLEQDQLRQQLNDLKHRTEKDPLTQLANRQRFRHDITHLLQEDQGTRTAILVLIRATALESLNRQRGFQSGDTYLKDVATLIQQAAQRWPEHRIYRISGADFAVQIHAINNTPLPLLGRDLKLAFDLYQNSQKIESVACSGITPICSGQRIEAILARADLALARAQTQEINGWSIQLEDEYEEGLGQQQWRQVLEHIMQQERITLSYQPIELLNGHHPAYYSLYPQFYGEDGAVLASDSLFAMAQRLDLLMRLSQLMIRHLIREHRILGGQQSRWGIKLSPHLLHNSSFLIWLERQLITEPDISAHLVFEFDEEHLSRQLTGARRLFELLRRCGSRSAICNFGQGIRSFSLFQEIKPDYLKLDPALLLDLEQDSTNQKFVRMIVEVAHRMGSQVIAEGVEQSSQKQLLASMYVDGLQGYLIAHPMPAPVGLAH</sequence>
<feature type="domain" description="EAL" evidence="1">
    <location>
        <begin position="280"/>
        <end position="526"/>
    </location>
</feature>
<dbReference type="SUPFAM" id="SSF55073">
    <property type="entry name" value="Nucleotide cyclase"/>
    <property type="match status" value="1"/>
</dbReference>
<dbReference type="SMART" id="SM00267">
    <property type="entry name" value="GGDEF"/>
    <property type="match status" value="1"/>
</dbReference>
<gene>
    <name evidence="3" type="ORF">G113_17657</name>
</gene>
<accession>R1F1E7</accession>
<dbReference type="InterPro" id="IPR050706">
    <property type="entry name" value="Cyclic-di-GMP_PDE-like"/>
</dbReference>
<dbReference type="OrthoDB" id="5894408at2"/>
<dbReference type="Pfam" id="PF00990">
    <property type="entry name" value="GGDEF"/>
    <property type="match status" value="1"/>
</dbReference>
<evidence type="ECO:0000259" key="2">
    <source>
        <dbReference type="PROSITE" id="PS50887"/>
    </source>
</evidence>
<name>R1F1E7_9GAMM</name>
<dbReference type="PANTHER" id="PTHR33121:SF79">
    <property type="entry name" value="CYCLIC DI-GMP PHOSPHODIESTERASE PDED-RELATED"/>
    <property type="match status" value="1"/>
</dbReference>
<dbReference type="InterPro" id="IPR029787">
    <property type="entry name" value="Nucleotide_cyclase"/>
</dbReference>
<dbReference type="SUPFAM" id="SSF141868">
    <property type="entry name" value="EAL domain-like"/>
    <property type="match status" value="1"/>
</dbReference>
<evidence type="ECO:0000313" key="3">
    <source>
        <dbReference type="EMBL" id="EOD53803.1"/>
    </source>
</evidence>
<dbReference type="InterPro" id="IPR000160">
    <property type="entry name" value="GGDEF_dom"/>
</dbReference>
<dbReference type="EMBL" id="AQGQ01000166">
    <property type="protein sequence ID" value="EOD53803.1"/>
    <property type="molecule type" value="Genomic_DNA"/>
</dbReference>
<dbReference type="InterPro" id="IPR001633">
    <property type="entry name" value="EAL_dom"/>
</dbReference>
<evidence type="ECO:0000313" key="4">
    <source>
        <dbReference type="Proteomes" id="UP000013526"/>
    </source>
</evidence>
<protein>
    <submittedName>
        <fullName evidence="3">GGDEF/EAL domain-containing protein</fullName>
    </submittedName>
</protein>
<proteinExistence type="predicted"/>
<dbReference type="PATRIC" id="fig|1268236.3.peg.3440"/>
<dbReference type="InterPro" id="IPR043128">
    <property type="entry name" value="Rev_trsase/Diguanyl_cyclase"/>
</dbReference>
<dbReference type="Gene3D" id="3.20.20.450">
    <property type="entry name" value="EAL domain"/>
    <property type="match status" value="1"/>
</dbReference>